<dbReference type="Proteomes" id="UP000320593">
    <property type="component" value="Unassembled WGS sequence"/>
</dbReference>
<dbReference type="InterPro" id="IPR021736">
    <property type="entry name" value="DUF3305"/>
</dbReference>
<gene>
    <name evidence="1" type="ORF">JM93_01762</name>
</gene>
<accession>A0A562T7G3</accession>
<reference evidence="1 2" key="1">
    <citation type="submission" date="2019-07" db="EMBL/GenBank/DDBJ databases">
        <title>Genomic Encyclopedia of Archaeal and Bacterial Type Strains, Phase II (KMG-II): from individual species to whole genera.</title>
        <authorList>
            <person name="Goeker M."/>
        </authorList>
    </citation>
    <scope>NUCLEOTIDE SEQUENCE [LARGE SCALE GENOMIC DNA]</scope>
    <source>
        <strain evidence="1 2">ATCC BAA-252</strain>
    </source>
</reference>
<name>A0A562T7G3_9HYPH</name>
<evidence type="ECO:0000313" key="1">
    <source>
        <dbReference type="EMBL" id="TWI89559.1"/>
    </source>
</evidence>
<dbReference type="Pfam" id="PF11749">
    <property type="entry name" value="DUF3305"/>
    <property type="match status" value="1"/>
</dbReference>
<keyword evidence="2" id="KW-1185">Reference proteome</keyword>
<evidence type="ECO:0000313" key="2">
    <source>
        <dbReference type="Proteomes" id="UP000320593"/>
    </source>
</evidence>
<dbReference type="EMBL" id="VLLF01000003">
    <property type="protein sequence ID" value="TWI89559.1"/>
    <property type="molecule type" value="Genomic_DNA"/>
</dbReference>
<sequence>MEAEITRSLGIVLEKRPSSHRWADHVWKLAGVVPDMPATQGWQLAEMRHGTEVYHLAPADLTLHRRMGEAYDANIETENPALWVLLDDAPDMPVPYELRSVTVDPYEAQGFMDSAEGLVERLSIPAEILHWMVAFLRQMPEPEEFKKRKRIKVKVEEVKFGKDPIFAPGGKRSAGDAPS</sequence>
<dbReference type="AlphaFoldDB" id="A0A562T7G3"/>
<dbReference type="RefSeq" id="WP_170230591.1">
    <property type="nucleotide sequence ID" value="NZ_SMLY01000052.1"/>
</dbReference>
<organism evidence="1 2">
    <name type="scientific">Roseibium hamelinense</name>
    <dbReference type="NCBI Taxonomy" id="150831"/>
    <lineage>
        <taxon>Bacteria</taxon>
        <taxon>Pseudomonadati</taxon>
        <taxon>Pseudomonadota</taxon>
        <taxon>Alphaproteobacteria</taxon>
        <taxon>Hyphomicrobiales</taxon>
        <taxon>Stappiaceae</taxon>
        <taxon>Roseibium</taxon>
    </lineage>
</organism>
<comment type="caution">
    <text evidence="1">The sequence shown here is derived from an EMBL/GenBank/DDBJ whole genome shotgun (WGS) entry which is preliminary data.</text>
</comment>
<proteinExistence type="predicted"/>
<protein>
    <submittedName>
        <fullName evidence="1">Uncharacterized protein DUF3305</fullName>
    </submittedName>
</protein>